<gene>
    <name evidence="1" type="ORF">MPNT_10119</name>
</gene>
<reference evidence="1" key="1">
    <citation type="submission" date="2021-02" db="EMBL/GenBank/DDBJ databases">
        <authorList>
            <person name="Cremers G."/>
            <person name="Picone N."/>
        </authorList>
    </citation>
    <scope>NUCLEOTIDE SEQUENCE</scope>
    <source>
        <strain evidence="1">PQ17</strain>
    </source>
</reference>
<dbReference type="Proteomes" id="UP000663859">
    <property type="component" value="Unassembled WGS sequence"/>
</dbReference>
<organism evidence="1 2">
    <name type="scientific">Candidatus Methylacidithermus pantelleriae</name>
    <dbReference type="NCBI Taxonomy" id="2744239"/>
    <lineage>
        <taxon>Bacteria</taxon>
        <taxon>Pseudomonadati</taxon>
        <taxon>Verrucomicrobiota</taxon>
        <taxon>Methylacidiphilae</taxon>
        <taxon>Methylacidiphilales</taxon>
        <taxon>Methylacidiphilaceae</taxon>
        <taxon>Candidatus Methylacidithermus</taxon>
    </lineage>
</organism>
<evidence type="ECO:0000313" key="1">
    <source>
        <dbReference type="EMBL" id="CAF0689126.1"/>
    </source>
</evidence>
<dbReference type="AlphaFoldDB" id="A0A8J2FR87"/>
<name>A0A8J2FR87_9BACT</name>
<sequence length="90" mass="10340">MRAWVSLKQGQSILSTTVSLDRPRVPSALLVRARREERLRSGESATIAMEKAKERDPRRAEKVVCKLQERRELEYCARERVQAGHPPDQA</sequence>
<keyword evidence="2" id="KW-1185">Reference proteome</keyword>
<dbReference type="EMBL" id="CAJNOB010000001">
    <property type="protein sequence ID" value="CAF0689126.1"/>
    <property type="molecule type" value="Genomic_DNA"/>
</dbReference>
<dbReference type="RefSeq" id="WP_174581630.1">
    <property type="nucleotide sequence ID" value="NZ_CAJNOB010000001.1"/>
</dbReference>
<protein>
    <submittedName>
        <fullName evidence="1">Uncharacterized protein</fullName>
    </submittedName>
</protein>
<proteinExistence type="predicted"/>
<accession>A0A8J2FR87</accession>
<evidence type="ECO:0000313" key="2">
    <source>
        <dbReference type="Proteomes" id="UP000663859"/>
    </source>
</evidence>
<comment type="caution">
    <text evidence="1">The sequence shown here is derived from an EMBL/GenBank/DDBJ whole genome shotgun (WGS) entry which is preliminary data.</text>
</comment>